<dbReference type="STRING" id="857566.A0A1E3PCK8"/>
<accession>A0A1E3PCK8</accession>
<dbReference type="PANTHER" id="PTHR15141">
    <property type="entry name" value="TRANSCRIPTION ELONGATION FACTOR B POLYPEPTIDE 3"/>
    <property type="match status" value="1"/>
</dbReference>
<dbReference type="EMBL" id="KV454415">
    <property type="protein sequence ID" value="ODQ63169.1"/>
    <property type="molecule type" value="Genomic_DNA"/>
</dbReference>
<keyword evidence="2" id="KW-1185">Reference proteome</keyword>
<dbReference type="GO" id="GO:0006368">
    <property type="term" value="P:transcription elongation by RNA polymerase II"/>
    <property type="evidence" value="ECO:0007669"/>
    <property type="project" value="InterPro"/>
</dbReference>
<dbReference type="Gene3D" id="6.10.250.3180">
    <property type="match status" value="1"/>
</dbReference>
<sequence>MIPPEPFKAPSAVLPLTEFCLRTVLRFATSITDVGDTPFGLIEPLLRKVSASQLDEIERNSPHIRPYSETLWKTLVIRDFPDRPIPQLTTTSFSSLAASGKKQSYRALYRRYYKDKETHLKKVHDRLKSGFETLRAERSAKTITTLDVDPMAYRTAGSRGARGPRGFASGSLRSTYATPIGVKTIIDKAKDYVKSRSPMFKTAGYSVSSSGPASSYNLGGQIPTAVRQRLKLDNYDKIVSRQPTGRFGTNYIPAVRNQSERADIETATVPLSNTEAKRRREERLASRVAQKRPRTNSNSKVTELIRTPSVETRGITTNTTITATTTTAATTANPNIPAKTEISQVNPRTPAVFKLKKSSVFLPRRR</sequence>
<evidence type="ECO:0000313" key="1">
    <source>
        <dbReference type="EMBL" id="ODQ63169.1"/>
    </source>
</evidence>
<proteinExistence type="predicted"/>
<reference evidence="1 2" key="1">
    <citation type="journal article" date="2016" name="Proc. Natl. Acad. Sci. U.S.A.">
        <title>Comparative genomics of biotechnologically important yeasts.</title>
        <authorList>
            <person name="Riley R."/>
            <person name="Haridas S."/>
            <person name="Wolfe K.H."/>
            <person name="Lopes M.R."/>
            <person name="Hittinger C.T."/>
            <person name="Goeker M."/>
            <person name="Salamov A.A."/>
            <person name="Wisecaver J.H."/>
            <person name="Long T.M."/>
            <person name="Calvey C.H."/>
            <person name="Aerts A.L."/>
            <person name="Barry K.W."/>
            <person name="Choi C."/>
            <person name="Clum A."/>
            <person name="Coughlan A.Y."/>
            <person name="Deshpande S."/>
            <person name="Douglass A.P."/>
            <person name="Hanson S.J."/>
            <person name="Klenk H.-P."/>
            <person name="LaButti K.M."/>
            <person name="Lapidus A."/>
            <person name="Lindquist E.A."/>
            <person name="Lipzen A.M."/>
            <person name="Meier-Kolthoff J.P."/>
            <person name="Ohm R.A."/>
            <person name="Otillar R.P."/>
            <person name="Pangilinan J.L."/>
            <person name="Peng Y."/>
            <person name="Rokas A."/>
            <person name="Rosa C.A."/>
            <person name="Scheuner C."/>
            <person name="Sibirny A.A."/>
            <person name="Slot J.C."/>
            <person name="Stielow J.B."/>
            <person name="Sun H."/>
            <person name="Kurtzman C.P."/>
            <person name="Blackwell M."/>
            <person name="Grigoriev I.V."/>
            <person name="Jeffries T.W."/>
        </authorList>
    </citation>
    <scope>NUCLEOTIDE SEQUENCE [LARGE SCALE GENOMIC DNA]</scope>
    <source>
        <strain evidence="1 2">DSM 6958</strain>
    </source>
</reference>
<dbReference type="AlphaFoldDB" id="A0A1E3PCK8"/>
<dbReference type="InterPro" id="IPR051870">
    <property type="entry name" value="Elongin-A_domain"/>
</dbReference>
<dbReference type="InterPro" id="IPR010684">
    <property type="entry name" value="RNA_pol_II_trans_fac_SIII_A"/>
</dbReference>
<dbReference type="Proteomes" id="UP000095009">
    <property type="component" value="Unassembled WGS sequence"/>
</dbReference>
<dbReference type="GO" id="GO:0070449">
    <property type="term" value="C:elongin complex"/>
    <property type="evidence" value="ECO:0007669"/>
    <property type="project" value="InterPro"/>
</dbReference>
<protein>
    <recommendedName>
        <fullName evidence="3">Elongin-A</fullName>
    </recommendedName>
</protein>
<name>A0A1E3PCK8_9ASCO</name>
<dbReference type="PANTHER" id="PTHR15141:SF76">
    <property type="entry name" value="TRANSCRIPTION ELONGATION FACTOR B POLYPEPTIDE 3"/>
    <property type="match status" value="1"/>
</dbReference>
<evidence type="ECO:0000313" key="2">
    <source>
        <dbReference type="Proteomes" id="UP000095009"/>
    </source>
</evidence>
<gene>
    <name evidence="1" type="ORF">NADFUDRAFT_53442</name>
</gene>
<dbReference type="Pfam" id="PF06881">
    <property type="entry name" value="Elongin_A"/>
    <property type="match status" value="1"/>
</dbReference>
<organism evidence="1 2">
    <name type="scientific">Nadsonia fulvescens var. elongata DSM 6958</name>
    <dbReference type="NCBI Taxonomy" id="857566"/>
    <lineage>
        <taxon>Eukaryota</taxon>
        <taxon>Fungi</taxon>
        <taxon>Dikarya</taxon>
        <taxon>Ascomycota</taxon>
        <taxon>Saccharomycotina</taxon>
        <taxon>Dipodascomycetes</taxon>
        <taxon>Dipodascales</taxon>
        <taxon>Dipodascales incertae sedis</taxon>
        <taxon>Nadsonia</taxon>
    </lineage>
</organism>
<dbReference type="OrthoDB" id="21513at2759"/>
<evidence type="ECO:0008006" key="3">
    <source>
        <dbReference type="Google" id="ProtNLM"/>
    </source>
</evidence>